<name>A0A9X1FNM7_9FLAO</name>
<organism evidence="2 3">
    <name type="scientific">Halomarinibacterium sedimenti</name>
    <dbReference type="NCBI Taxonomy" id="2857106"/>
    <lineage>
        <taxon>Bacteria</taxon>
        <taxon>Pseudomonadati</taxon>
        <taxon>Bacteroidota</taxon>
        <taxon>Flavobacteriia</taxon>
        <taxon>Flavobacteriales</taxon>
        <taxon>Flavobacteriaceae</taxon>
        <taxon>Halomarinibacterium</taxon>
    </lineage>
</organism>
<accession>A0A9X1FNM7</accession>
<comment type="caution">
    <text evidence="2">The sequence shown here is derived from an EMBL/GenBank/DDBJ whole genome shotgun (WGS) entry which is preliminary data.</text>
</comment>
<feature type="region of interest" description="Disordered" evidence="1">
    <location>
        <begin position="1"/>
        <end position="23"/>
    </location>
</feature>
<dbReference type="AlphaFoldDB" id="A0A9X1FNM7"/>
<proteinExistence type="predicted"/>
<evidence type="ECO:0000256" key="1">
    <source>
        <dbReference type="SAM" id="MobiDB-lite"/>
    </source>
</evidence>
<dbReference type="EMBL" id="JAHWDP010000002">
    <property type="protein sequence ID" value="MBW2937538.1"/>
    <property type="molecule type" value="Genomic_DNA"/>
</dbReference>
<gene>
    <name evidence="2" type="ORF">KXJ69_05440</name>
</gene>
<protein>
    <submittedName>
        <fullName evidence="2">Uncharacterized protein</fullName>
    </submittedName>
</protein>
<evidence type="ECO:0000313" key="2">
    <source>
        <dbReference type="EMBL" id="MBW2937538.1"/>
    </source>
</evidence>
<sequence length="49" mass="5245">MAVKHIPTGEVHKGTKGGKTGCGVNTNLHSSHWQNTLERITCAKNGCKN</sequence>
<reference evidence="2" key="1">
    <citation type="submission" date="2021-07" db="EMBL/GenBank/DDBJ databases">
        <title>Aureisphaera sp. CAU 1614 isolated from sea sediment.</title>
        <authorList>
            <person name="Kim W."/>
        </authorList>
    </citation>
    <scope>NUCLEOTIDE SEQUENCE</scope>
    <source>
        <strain evidence="2">CAU 1614</strain>
    </source>
</reference>
<keyword evidence="3" id="KW-1185">Reference proteome</keyword>
<dbReference type="Proteomes" id="UP001138686">
    <property type="component" value="Unassembled WGS sequence"/>
</dbReference>
<evidence type="ECO:0000313" key="3">
    <source>
        <dbReference type="Proteomes" id="UP001138686"/>
    </source>
</evidence>